<comment type="subcellular location">
    <subcellularLocation>
        <location evidence="2">Cell membrane</location>
        <topology evidence="2">Multi-pass membrane protein</topology>
    </subcellularLocation>
</comment>
<evidence type="ECO:0000256" key="8">
    <source>
        <dbReference type="ARBA" id="ARBA00022989"/>
    </source>
</evidence>
<evidence type="ECO:0000256" key="3">
    <source>
        <dbReference type="ARBA" id="ARBA00006669"/>
    </source>
</evidence>
<evidence type="ECO:0000256" key="1">
    <source>
        <dbReference type="ARBA" id="ARBA00002672"/>
    </source>
</evidence>
<evidence type="ECO:0000256" key="4">
    <source>
        <dbReference type="ARBA" id="ARBA00017522"/>
    </source>
</evidence>
<comment type="similarity">
    <text evidence="3">Belongs to the nicotinamide ribonucleoside (NR) uptake permease (TC 4.B.1) family.</text>
</comment>
<evidence type="ECO:0000256" key="2">
    <source>
        <dbReference type="ARBA" id="ARBA00004651"/>
    </source>
</evidence>
<feature type="transmembrane region" description="Helical" evidence="10">
    <location>
        <begin position="12"/>
        <end position="31"/>
    </location>
</feature>
<sequence>MLHSLYEFWTAAVGNTPLEWVAVVTGFLCVWLAARESLWNFPVAIVSCTLYILVYHDSKLYADRNLQVVFILLSLYGWYEWLYGGARRTELTVSRTRPQEWLLLALGAAAFTGGFGYYLQHYTDDTIPYLDSLTTAISLAAQYLMMRKRLENWLLWIGVDALYVPILWHKQLYPTSGLYALYLVLAVYGYVEWKRAAQVAQATGTSNSAI</sequence>
<evidence type="ECO:0000313" key="11">
    <source>
        <dbReference type="EMBL" id="MBO3272701.1"/>
    </source>
</evidence>
<evidence type="ECO:0000256" key="10">
    <source>
        <dbReference type="SAM" id="Phobius"/>
    </source>
</evidence>
<gene>
    <name evidence="11" type="ORF">J4D97_18775</name>
</gene>
<accession>A0ABS3TGC5</accession>
<comment type="caution">
    <text evidence="11">The sequence shown here is derived from an EMBL/GenBank/DDBJ whole genome shotgun (WGS) entry which is preliminary data.</text>
</comment>
<evidence type="ECO:0000256" key="5">
    <source>
        <dbReference type="ARBA" id="ARBA00022448"/>
    </source>
</evidence>
<feature type="transmembrane region" description="Helical" evidence="10">
    <location>
        <begin position="102"/>
        <end position="120"/>
    </location>
</feature>
<evidence type="ECO:0000256" key="9">
    <source>
        <dbReference type="ARBA" id="ARBA00023136"/>
    </source>
</evidence>
<protein>
    <recommendedName>
        <fullName evidence="4">Nicotinamide riboside transporter PnuC</fullName>
    </recommendedName>
</protein>
<keyword evidence="5" id="KW-0813">Transport</keyword>
<organism evidence="11 12">
    <name type="scientific">Hymenobacter defluvii</name>
    <dbReference type="NCBI Taxonomy" id="2054411"/>
    <lineage>
        <taxon>Bacteria</taxon>
        <taxon>Pseudomonadati</taxon>
        <taxon>Bacteroidota</taxon>
        <taxon>Cytophagia</taxon>
        <taxon>Cytophagales</taxon>
        <taxon>Hymenobacteraceae</taxon>
        <taxon>Hymenobacter</taxon>
    </lineage>
</organism>
<dbReference type="NCBIfam" id="TIGR01528">
    <property type="entry name" value="NMN_trans_PnuC"/>
    <property type="match status" value="1"/>
</dbReference>
<evidence type="ECO:0000256" key="7">
    <source>
        <dbReference type="ARBA" id="ARBA00022692"/>
    </source>
</evidence>
<dbReference type="InterPro" id="IPR006419">
    <property type="entry name" value="NMN_transpt_PnuC"/>
</dbReference>
<keyword evidence="12" id="KW-1185">Reference proteome</keyword>
<reference evidence="11 12" key="1">
    <citation type="submission" date="2021-03" db="EMBL/GenBank/DDBJ databases">
        <authorList>
            <person name="Kim M.K."/>
        </authorList>
    </citation>
    <scope>NUCLEOTIDE SEQUENCE [LARGE SCALE GENOMIC DNA]</scope>
    <source>
        <strain evidence="11 12">BT507</strain>
    </source>
</reference>
<keyword evidence="6" id="KW-1003">Cell membrane</keyword>
<feature type="transmembrane region" description="Helical" evidence="10">
    <location>
        <begin position="175"/>
        <end position="191"/>
    </location>
</feature>
<dbReference type="EMBL" id="JAGETX010000016">
    <property type="protein sequence ID" value="MBO3272701.1"/>
    <property type="molecule type" value="Genomic_DNA"/>
</dbReference>
<dbReference type="PANTHER" id="PTHR36122:SF2">
    <property type="entry name" value="NICOTINAMIDE RIBOSIDE TRANSPORTER PNUC"/>
    <property type="match status" value="1"/>
</dbReference>
<proteinExistence type="inferred from homology"/>
<comment type="function">
    <text evidence="1">Required for nicotinamide riboside transport across the inner membrane.</text>
</comment>
<feature type="transmembrane region" description="Helical" evidence="10">
    <location>
        <begin position="66"/>
        <end position="82"/>
    </location>
</feature>
<dbReference type="Proteomes" id="UP000670527">
    <property type="component" value="Unassembled WGS sequence"/>
</dbReference>
<feature type="transmembrane region" description="Helical" evidence="10">
    <location>
        <begin position="38"/>
        <end position="54"/>
    </location>
</feature>
<evidence type="ECO:0000256" key="6">
    <source>
        <dbReference type="ARBA" id="ARBA00022475"/>
    </source>
</evidence>
<dbReference type="Pfam" id="PF04973">
    <property type="entry name" value="NMN_transporter"/>
    <property type="match status" value="1"/>
</dbReference>
<evidence type="ECO:0000313" key="12">
    <source>
        <dbReference type="Proteomes" id="UP000670527"/>
    </source>
</evidence>
<name>A0ABS3TGC5_9BACT</name>
<keyword evidence="9 10" id="KW-0472">Membrane</keyword>
<dbReference type="PANTHER" id="PTHR36122">
    <property type="entry name" value="NICOTINAMIDE RIBOSIDE TRANSPORTER PNUC"/>
    <property type="match status" value="1"/>
</dbReference>
<keyword evidence="7 10" id="KW-0812">Transmembrane</keyword>
<dbReference type="RefSeq" id="WP_185281268.1">
    <property type="nucleotide sequence ID" value="NZ_JAGETX010000016.1"/>
</dbReference>
<keyword evidence="8 10" id="KW-1133">Transmembrane helix</keyword>